<organism evidence="1 2">
    <name type="scientific">Pyropia yezoensis</name>
    <name type="common">Susabi-nori</name>
    <name type="synonym">Porphyra yezoensis</name>
    <dbReference type="NCBI Taxonomy" id="2788"/>
    <lineage>
        <taxon>Eukaryota</taxon>
        <taxon>Rhodophyta</taxon>
        <taxon>Bangiophyceae</taxon>
        <taxon>Bangiales</taxon>
        <taxon>Bangiaceae</taxon>
        <taxon>Pyropia</taxon>
    </lineage>
</organism>
<evidence type="ECO:0000313" key="2">
    <source>
        <dbReference type="Proteomes" id="UP000798662"/>
    </source>
</evidence>
<keyword evidence="2" id="KW-1185">Reference proteome</keyword>
<dbReference type="EMBL" id="CM020620">
    <property type="protein sequence ID" value="KAK1869401.1"/>
    <property type="molecule type" value="Genomic_DNA"/>
</dbReference>
<evidence type="ECO:0000313" key="1">
    <source>
        <dbReference type="EMBL" id="KAK1869401.1"/>
    </source>
</evidence>
<protein>
    <submittedName>
        <fullName evidence="1">Uncharacterized protein</fullName>
    </submittedName>
</protein>
<name>A0ACC3CGL5_PYRYE</name>
<proteinExistence type="predicted"/>
<gene>
    <name evidence="1" type="ORF">I4F81_011878</name>
</gene>
<sequence length="384" mass="42516">MLARNPYRAAVPQNILEHPDTDINMLNGYCQERGITYGERPSLKVLRAKLMASNADVQTVWNLRMTTLAAAALTETPEGQSHLAQFQAAIYHQPSVAAEGSRESDQLYLQYCRAKRAEEARDLEAQRNAKHSELKGMLVSLRQTVRPDMLFTATMEAELMEARMASSPLAIQLQRIVRLTHVSPGKPGVFGLYVVYGLYECAGREAAEDPAVGAPALMVNKEKQGRMKNIIANKADIYVRHLIWLHTVLPEIFETPAKEATYEEMEEFTMTNERCDRLLSALKLEAHKAKYPLDHAVLSPAKARMSMLRDLLAALSADHGYESSVDVMLKTPPFAARLSEASRRIGPRYHSKPSAAAHSQLDSNAQSAAAAVPVPSVVPSPEEQ</sequence>
<comment type="caution">
    <text evidence="1">The sequence shown here is derived from an EMBL/GenBank/DDBJ whole genome shotgun (WGS) entry which is preliminary data.</text>
</comment>
<dbReference type="Proteomes" id="UP000798662">
    <property type="component" value="Chromosome 3"/>
</dbReference>
<accession>A0ACC3CGL5</accession>
<reference evidence="1" key="1">
    <citation type="submission" date="2019-11" db="EMBL/GenBank/DDBJ databases">
        <title>Nori genome reveals adaptations in red seaweeds to the harsh intertidal environment.</title>
        <authorList>
            <person name="Wang D."/>
            <person name="Mao Y."/>
        </authorList>
    </citation>
    <scope>NUCLEOTIDE SEQUENCE</scope>
    <source>
        <tissue evidence="1">Gametophyte</tissue>
    </source>
</reference>